<accession>F8MU74</accession>
<gene>
    <name evidence="2" type="ORF">NEUTE1DRAFT_139810</name>
</gene>
<name>F8MU74_NEUT8</name>
<feature type="compositionally biased region" description="Low complexity" evidence="1">
    <location>
        <begin position="33"/>
        <end position="43"/>
    </location>
</feature>
<dbReference type="GeneID" id="20826122"/>
<feature type="region of interest" description="Disordered" evidence="1">
    <location>
        <begin position="1"/>
        <end position="46"/>
    </location>
</feature>
<dbReference type="KEGG" id="nte:NEUTE1DRAFT139810"/>
<evidence type="ECO:0000313" key="3">
    <source>
        <dbReference type="Proteomes" id="UP000008065"/>
    </source>
</evidence>
<dbReference type="AlphaFoldDB" id="F8MU74"/>
<dbReference type="VEuPathDB" id="FungiDB:NEUTE1DRAFT_139810"/>
<organism evidence="2 3">
    <name type="scientific">Neurospora tetrasperma (strain FGSC 2508 / ATCC MYA-4615 / P0657)</name>
    <dbReference type="NCBI Taxonomy" id="510951"/>
    <lineage>
        <taxon>Eukaryota</taxon>
        <taxon>Fungi</taxon>
        <taxon>Dikarya</taxon>
        <taxon>Ascomycota</taxon>
        <taxon>Pezizomycotina</taxon>
        <taxon>Sordariomycetes</taxon>
        <taxon>Sordariomycetidae</taxon>
        <taxon>Sordariales</taxon>
        <taxon>Sordariaceae</taxon>
        <taxon>Neurospora</taxon>
    </lineage>
</organism>
<dbReference type="HOGENOM" id="CLU_1964821_0_0_1"/>
<proteinExistence type="predicted"/>
<evidence type="ECO:0000256" key="1">
    <source>
        <dbReference type="SAM" id="MobiDB-lite"/>
    </source>
</evidence>
<evidence type="ECO:0000313" key="2">
    <source>
        <dbReference type="EMBL" id="EGO55556.1"/>
    </source>
</evidence>
<keyword evidence="3" id="KW-1185">Reference proteome</keyword>
<feature type="compositionally biased region" description="Polar residues" evidence="1">
    <location>
        <begin position="17"/>
        <end position="32"/>
    </location>
</feature>
<dbReference type="RefSeq" id="XP_009853367.1">
    <property type="nucleotide sequence ID" value="XM_009855065.1"/>
</dbReference>
<dbReference type="OrthoDB" id="10413104at2759"/>
<sequence length="132" mass="14485">MAHTPEEKAGQAPPKKQGQQSTQSKVTADVSTQASEAQKQAIKAQKDKVAAEQVIFDIDDVPITPESVVEQDDAFRRRSINVVTIKDKWDAQSRTLDMSNLDDEDAPDNIDEAIPPIAKYYSKKGDGPSFAL</sequence>
<dbReference type="EMBL" id="GL891306">
    <property type="protein sequence ID" value="EGO55556.1"/>
    <property type="molecule type" value="Genomic_DNA"/>
</dbReference>
<protein>
    <submittedName>
        <fullName evidence="2">Uncharacterized protein</fullName>
    </submittedName>
</protein>
<dbReference type="Proteomes" id="UP000008065">
    <property type="component" value="Unassembled WGS sequence"/>
</dbReference>
<reference evidence="3" key="1">
    <citation type="journal article" date="2011" name="Genetics">
        <title>Massive changes in genome architecture accompany the transition to self-fertility in the filamentous fungus Neurospora tetrasperma.</title>
        <authorList>
            <person name="Ellison C.E."/>
            <person name="Stajich J.E."/>
            <person name="Jacobson D.J."/>
            <person name="Natvig D.O."/>
            <person name="Lapidus A."/>
            <person name="Foster B."/>
            <person name="Aerts A."/>
            <person name="Riley R."/>
            <person name="Lindquist E.A."/>
            <person name="Grigoriev I.V."/>
            <person name="Taylor J.W."/>
        </authorList>
    </citation>
    <scope>NUCLEOTIDE SEQUENCE [LARGE SCALE GENOMIC DNA]</scope>
    <source>
        <strain evidence="3">FGSC 2508 / P0657</strain>
    </source>
</reference>